<dbReference type="NCBIfam" id="NF040570">
    <property type="entry name" value="guided_TnpB"/>
    <property type="match status" value="1"/>
</dbReference>
<evidence type="ECO:0000313" key="12">
    <source>
        <dbReference type="Proteomes" id="UP001290101"/>
    </source>
</evidence>
<evidence type="ECO:0000256" key="6">
    <source>
        <dbReference type="ARBA" id="ARBA00023125"/>
    </source>
</evidence>
<dbReference type="EMBL" id="JAXOTQ010000018">
    <property type="protein sequence ID" value="MDZ5490918.1"/>
    <property type="molecule type" value="Genomic_DNA"/>
</dbReference>
<dbReference type="InterPro" id="IPR010095">
    <property type="entry name" value="Cas12f1-like_TNB"/>
</dbReference>
<dbReference type="PANTHER" id="PTHR30405:SF25">
    <property type="entry name" value="RNA-GUIDED DNA ENDONUCLEASE INSQ-RELATED"/>
    <property type="match status" value="1"/>
</dbReference>
<comment type="similarity">
    <text evidence="1">In the C-terminal section; belongs to the transposase 35 family.</text>
</comment>
<keyword evidence="4" id="KW-0479">Metal-binding</keyword>
<dbReference type="Proteomes" id="UP001290101">
    <property type="component" value="Unassembled WGS sequence"/>
</dbReference>
<organism evidence="11 12">
    <name type="scientific">Micromonospora sicca</name>
    <dbReference type="NCBI Taxonomy" id="2202420"/>
    <lineage>
        <taxon>Bacteria</taxon>
        <taxon>Bacillati</taxon>
        <taxon>Actinomycetota</taxon>
        <taxon>Actinomycetes</taxon>
        <taxon>Micromonosporales</taxon>
        <taxon>Micromonosporaceae</taxon>
        <taxon>Micromonospora</taxon>
    </lineage>
</organism>
<evidence type="ECO:0000256" key="3">
    <source>
        <dbReference type="ARBA" id="ARBA00022578"/>
    </source>
</evidence>
<evidence type="ECO:0000313" key="11">
    <source>
        <dbReference type="EMBL" id="MDZ5490918.1"/>
    </source>
</evidence>
<comment type="similarity">
    <text evidence="2">In the N-terminal section; belongs to the transposase 2 family.</text>
</comment>
<evidence type="ECO:0000256" key="4">
    <source>
        <dbReference type="ARBA" id="ARBA00022723"/>
    </source>
</evidence>
<dbReference type="RefSeq" id="WP_322440982.1">
    <property type="nucleotide sequence ID" value="NZ_JAXOTQ010000018.1"/>
</dbReference>
<keyword evidence="11" id="KW-0540">Nuclease</keyword>
<evidence type="ECO:0000259" key="9">
    <source>
        <dbReference type="Pfam" id="PF07282"/>
    </source>
</evidence>
<dbReference type="InterPro" id="IPR021027">
    <property type="entry name" value="Transposase_put_HTH"/>
</dbReference>
<evidence type="ECO:0000256" key="5">
    <source>
        <dbReference type="ARBA" id="ARBA00022833"/>
    </source>
</evidence>
<keyword evidence="3" id="KW-0815">Transposition</keyword>
<accession>A0ABU5JE90</accession>
<gene>
    <name evidence="11" type="ORF">U2F25_15830</name>
</gene>
<keyword evidence="11" id="KW-0255">Endonuclease</keyword>
<dbReference type="Pfam" id="PF12323">
    <property type="entry name" value="HTH_OrfB_IS605"/>
    <property type="match status" value="1"/>
</dbReference>
<proteinExistence type="inferred from homology"/>
<keyword evidence="7" id="KW-0233">DNA recombination</keyword>
<keyword evidence="6" id="KW-0238">DNA-binding</keyword>
<keyword evidence="11" id="KW-0378">Hydrolase</keyword>
<evidence type="ECO:0000259" key="10">
    <source>
        <dbReference type="Pfam" id="PF12323"/>
    </source>
</evidence>
<evidence type="ECO:0000256" key="1">
    <source>
        <dbReference type="ARBA" id="ARBA00008761"/>
    </source>
</evidence>
<keyword evidence="12" id="KW-1185">Reference proteome</keyword>
<protein>
    <submittedName>
        <fullName evidence="11">RNA-guided endonuclease TnpB family protein</fullName>
    </submittedName>
</protein>
<keyword evidence="5" id="KW-0862">Zinc</keyword>
<dbReference type="GO" id="GO:0004519">
    <property type="term" value="F:endonuclease activity"/>
    <property type="evidence" value="ECO:0007669"/>
    <property type="project" value="UniProtKB-KW"/>
</dbReference>
<dbReference type="InterPro" id="IPR001959">
    <property type="entry name" value="Transposase"/>
</dbReference>
<comment type="caution">
    <text evidence="11">The sequence shown here is derived from an EMBL/GenBank/DDBJ whole genome shotgun (WGS) entry which is preliminary data.</text>
</comment>
<feature type="domain" description="Probable transposase IS891/IS1136/IS1341" evidence="8">
    <location>
        <begin position="203"/>
        <end position="318"/>
    </location>
</feature>
<feature type="domain" description="Transposase putative helix-turn-helix" evidence="10">
    <location>
        <begin position="1"/>
        <end position="47"/>
    </location>
</feature>
<dbReference type="NCBIfam" id="TIGR01766">
    <property type="entry name" value="IS200/IS605 family accessory protein TnpB-like domain"/>
    <property type="match status" value="1"/>
</dbReference>
<evidence type="ECO:0000259" key="8">
    <source>
        <dbReference type="Pfam" id="PF01385"/>
    </source>
</evidence>
<sequence>MSRVRQGFRVELDPTVQQCARLAQHAGLSRVVENFCLALVKAALDQRNAERTYGIGEERLTPVPWSAPALEKAWRAAHPTAYPWFTQAGLSSRVPKEACRVRAAGLRNWADSRKGARRGGRVGFPTWRKRRHGFRFRYDADRAHPTGPSMVALPGVGPVRTREDMSWLTGRIGDGRARIIGATVRQRAGRWWVSFQLEIDRTDVDTRRAVAADAPTCGIDLGLATFAVIADDTGQVEEIHAPRALKAAQRKLRRANQALARCQRGSANRAKAVRKIASVHLKVAHQRADFLHQLTTRLATSKRAIAVESLNVAGMLRNRRLARAVSDAGFAEFVRQLQYKTTWYGSTVWAADRWYPSTKTCSVCRAVNAGLTLSDRSWTCRCGATHNRDHNAARNLLTAMHAAT</sequence>
<dbReference type="Pfam" id="PF01385">
    <property type="entry name" value="OrfB_IS605"/>
    <property type="match status" value="1"/>
</dbReference>
<name>A0ABU5JE90_9ACTN</name>
<dbReference type="PANTHER" id="PTHR30405">
    <property type="entry name" value="TRANSPOSASE"/>
    <property type="match status" value="1"/>
</dbReference>
<evidence type="ECO:0000256" key="2">
    <source>
        <dbReference type="ARBA" id="ARBA00011044"/>
    </source>
</evidence>
<evidence type="ECO:0000256" key="7">
    <source>
        <dbReference type="ARBA" id="ARBA00023172"/>
    </source>
</evidence>
<feature type="domain" description="Cas12f1-like TNB" evidence="9">
    <location>
        <begin position="330"/>
        <end position="396"/>
    </location>
</feature>
<reference evidence="11 12" key="1">
    <citation type="submission" date="2023-12" db="EMBL/GenBank/DDBJ databases">
        <title>Micromonospora sp. nov., isolated from Atacama Desert.</title>
        <authorList>
            <person name="Carro L."/>
            <person name="Golinska P."/>
            <person name="Klenk H.-P."/>
            <person name="Goodfellow M."/>
        </authorList>
    </citation>
    <scope>NUCLEOTIDE SEQUENCE [LARGE SCALE GENOMIC DNA]</scope>
    <source>
        <strain evidence="11 12">4G53</strain>
    </source>
</reference>
<dbReference type="InterPro" id="IPR051399">
    <property type="entry name" value="RNA-guided_DNA_endo/Transpos"/>
</dbReference>
<dbReference type="Pfam" id="PF07282">
    <property type="entry name" value="Cas12f1-like_TNB"/>
    <property type="match status" value="1"/>
</dbReference>